<name>A0AAE5C013_9HYPH</name>
<dbReference type="SUPFAM" id="SSF88697">
    <property type="entry name" value="PUA domain-like"/>
    <property type="match status" value="1"/>
</dbReference>
<gene>
    <name evidence="4" type="ORF">GR217_04295</name>
</gene>
<evidence type="ECO:0000313" key="4">
    <source>
        <dbReference type="EMBL" id="NEI46919.1"/>
    </source>
</evidence>
<sequence length="181" mass="20486">MSRNWIAVASANHVRIGREAGFMQVCHGKAAPLRRSAPGDRVIYYSPTETFGGRDRLQAFTAIGMVEETDAYQMEIHPDFRPWRRDVAWWPAMETPIRPLLGRLSFTRGRASWGYQLRFGFFEIDKNDAELIAEAMLSTPEQFELPDRLRSSRKIARAPASASLTRPSSRGSARAIEPNFG</sequence>
<evidence type="ECO:0000259" key="3">
    <source>
        <dbReference type="Pfam" id="PF01878"/>
    </source>
</evidence>
<proteinExistence type="inferred from homology"/>
<organism evidence="4 5">
    <name type="scientific">Rhizobium ruizarguesonis</name>
    <dbReference type="NCBI Taxonomy" id="2081791"/>
    <lineage>
        <taxon>Bacteria</taxon>
        <taxon>Pseudomonadati</taxon>
        <taxon>Pseudomonadota</taxon>
        <taxon>Alphaproteobacteria</taxon>
        <taxon>Hyphomicrobiales</taxon>
        <taxon>Rhizobiaceae</taxon>
        <taxon>Rhizobium/Agrobacterium group</taxon>
        <taxon>Rhizobium</taxon>
    </lineage>
</organism>
<comment type="caution">
    <text evidence="4">The sequence shown here is derived from an EMBL/GenBank/DDBJ whole genome shotgun (WGS) entry which is preliminary data.</text>
</comment>
<dbReference type="HAMAP" id="MF_00771">
    <property type="entry name" value="UPF0310"/>
    <property type="match status" value="1"/>
</dbReference>
<dbReference type="AlphaFoldDB" id="A0AAE5C013"/>
<dbReference type="RefSeq" id="WP_075224766.1">
    <property type="nucleotide sequence ID" value="NZ_CP084696.2"/>
</dbReference>
<accession>A0AAE5C013</accession>
<evidence type="ECO:0000313" key="5">
    <source>
        <dbReference type="Proteomes" id="UP000661163"/>
    </source>
</evidence>
<feature type="compositionally biased region" description="Polar residues" evidence="2">
    <location>
        <begin position="162"/>
        <end position="171"/>
    </location>
</feature>
<feature type="region of interest" description="Disordered" evidence="2">
    <location>
        <begin position="154"/>
        <end position="181"/>
    </location>
</feature>
<dbReference type="Pfam" id="PF01878">
    <property type="entry name" value="EVE"/>
    <property type="match status" value="1"/>
</dbReference>
<reference evidence="4 5" key="1">
    <citation type="submission" date="2019-12" db="EMBL/GenBank/DDBJ databases">
        <title>Rhizobium genotypes associated with high levels of biological nitrogen fixation by grain legumes in a temperate-maritime cropping system.</title>
        <authorList>
            <person name="Maluk M."/>
            <person name="Francesc Ferrando Molina F."/>
            <person name="Lopez Del Egido L."/>
            <person name="Lafos M."/>
            <person name="Langarica-Fuentes A."/>
            <person name="Gebre Yohannes G."/>
            <person name="Young M.W."/>
            <person name="Martin P."/>
            <person name="Gantlett R."/>
            <person name="Kenicer G."/>
            <person name="Hawes C."/>
            <person name="Begg G.S."/>
            <person name="Quilliam R.S."/>
            <person name="Squire G.R."/>
            <person name="Poole P.S."/>
            <person name="Young P.W."/>
            <person name="Iannetta P.M."/>
            <person name="James E.K."/>
        </authorList>
    </citation>
    <scope>NUCLEOTIDE SEQUENCE [LARGE SCALE GENOMIC DNA]</scope>
    <source>
        <strain evidence="4 5">JHI985</strain>
    </source>
</reference>
<dbReference type="Gene3D" id="3.10.590.10">
    <property type="entry name" value="ph1033 like domains"/>
    <property type="match status" value="1"/>
</dbReference>
<dbReference type="InterPro" id="IPR015947">
    <property type="entry name" value="PUA-like_sf"/>
</dbReference>
<evidence type="ECO:0000256" key="1">
    <source>
        <dbReference type="HAMAP-Rule" id="MF_00771"/>
    </source>
</evidence>
<dbReference type="InterPro" id="IPR022996">
    <property type="entry name" value="UPF0310"/>
</dbReference>
<feature type="domain" description="EVE" evidence="3">
    <location>
        <begin position="4"/>
        <end position="134"/>
    </location>
</feature>
<protein>
    <recommendedName>
        <fullName evidence="1">UPF0310 protein GR217_04295</fullName>
    </recommendedName>
</protein>
<dbReference type="EMBL" id="WUFC01000002">
    <property type="protein sequence ID" value="NEI46919.1"/>
    <property type="molecule type" value="Genomic_DNA"/>
</dbReference>
<comment type="similarity">
    <text evidence="1">Belongs to the UPF0310 family.</text>
</comment>
<dbReference type="InterPro" id="IPR002740">
    <property type="entry name" value="EVE_domain"/>
</dbReference>
<dbReference type="Proteomes" id="UP000661163">
    <property type="component" value="Unassembled WGS sequence"/>
</dbReference>
<dbReference type="CDD" id="cd21132">
    <property type="entry name" value="EVE-like"/>
    <property type="match status" value="1"/>
</dbReference>
<dbReference type="NCBIfam" id="NF002616">
    <property type="entry name" value="PRK02268.1-2"/>
    <property type="match status" value="1"/>
</dbReference>
<evidence type="ECO:0000256" key="2">
    <source>
        <dbReference type="SAM" id="MobiDB-lite"/>
    </source>
</evidence>